<reference evidence="11 12" key="1">
    <citation type="journal article" date="2012" name="Genome Biol.">
        <title>Genome and low-iron response of an oceanic diatom adapted to chronic iron limitation.</title>
        <authorList>
            <person name="Lommer M."/>
            <person name="Specht M."/>
            <person name="Roy A.S."/>
            <person name="Kraemer L."/>
            <person name="Andreson R."/>
            <person name="Gutowska M.A."/>
            <person name="Wolf J."/>
            <person name="Bergner S.V."/>
            <person name="Schilhabel M.B."/>
            <person name="Klostermeier U.C."/>
            <person name="Beiko R.G."/>
            <person name="Rosenstiel P."/>
            <person name="Hippler M."/>
            <person name="Laroche J."/>
        </authorList>
    </citation>
    <scope>NUCLEOTIDE SEQUENCE [LARGE SCALE GENOMIC DNA]</scope>
    <source>
        <strain evidence="11 12">CCMP1005</strain>
    </source>
</reference>
<evidence type="ECO:0000256" key="2">
    <source>
        <dbReference type="ARBA" id="ARBA00006576"/>
    </source>
</evidence>
<comment type="caution">
    <text evidence="11">The sequence shown here is derived from an EMBL/GenBank/DDBJ whole genome shotgun (WGS) entry which is preliminary data.</text>
</comment>
<keyword evidence="4" id="KW-0545">Nucleotide biosynthesis</keyword>
<sequence length="1155" mass="127704">MTVPRPSFPPVSITPSPSGPRRILETPGWRKDPDPYILYALDRVRSGGFRTFCAASRSAPHGTRDLSSDVRGSRGCEGGGRCPQPAIAVPEAVVRAGNAYAVATARHSSPSRVVERPSSQVKARPELRAFFVSGRQGPSSADVGPAPGVFAPKTDGFPCSHPPGAGGRSDHDMTLPIRISRALSPPRLFCRLRFLPRLFRPSCGSGDGSGAQNETDAPIRSPLRPGNLLQIKRAQSVHLLSDRYGDTSTLLSNFGLRTSCACASSSRLINVLRLSGDYLAGPARCRMRRKNRHLPARPSRILLYLALAVGFASLPSIIGRRPSDPSAMAGAPRTGLRDFILDESRGYDIDSPRNTPKRRGYLSWDDYFMAVAHLSALRSKDPRPSERGRSGACIVDGSNRVVGIGYDGFPRGCPDDCLPWASADGDGVEWLHGRDAYLCRAEINAILNKCSSDVVGARIFTPNFPSNECAKFIIQSGITEVVYVNDDEHDSDSSRASRILFEVSGVKTTKMRPTNPRVEIDFGTGSSVTAADETDRSNLDEDEMERHLGLMQREANIDPFKFKVRKRSDYLSWDSYFMGVAFLSAQRSKDPSTQVGACIVDENKCIVGIGYNGLPRNCDDETLPWARTGDCELHKKYLYVVHAEVNAILNKCSASVRGATLYVALFPCNECTKVIIQSGIKEVVFIDDKYHDTDSCRASRIMFKMAGVKLRQYRPEYSKITTLIADQDVIDRDVNELHEEPDEAHDDEPYPRGARDLQEFLPARLGALGHEMDRAYKKIQDFWCVKPRTPAQSSSSPTTAPLPPQFYLLGLTFKQCGLLSRLYALAWVFRAGVRAWGQRWVRLKLTMETPAIKIENRKPQADSGMEEQKVQALHDTLSKLKRSAGLGVASHYNFGGAKTKQDANGQTVREDGLPNNPLYFPFVKAGTYDPSKGDANKYGDGRVIKRNFDDIKPGSLTDECDIANGDGSKSKKKKLSKAEKKEAKREAKIEAKRQAKIEAKRQAKIEVGILMRDPLEKKPKEKTEKSRKGKGSRAESDKMLPKDETSKVKRKKKDKKRKRINELGDSAVETTDDQVEKQTAASERSKDKKKARRGEVASSPLAKDTLNGAKSKKKSKSSNDREKEKVTVEESVTKPEVKSSKKESKKKKSKKAKKS</sequence>
<gene>
    <name evidence="11" type="ORF">THAOC_05955</name>
</gene>
<keyword evidence="6" id="KW-0862">Zinc</keyword>
<protein>
    <recommendedName>
        <fullName evidence="8">dCMP deaminase</fullName>
        <ecNumber evidence="7">3.5.4.12</ecNumber>
    </recommendedName>
    <alternativeName>
        <fullName evidence="8">dCMP deaminase</fullName>
    </alternativeName>
</protein>
<evidence type="ECO:0000256" key="6">
    <source>
        <dbReference type="ARBA" id="ARBA00022833"/>
    </source>
</evidence>
<evidence type="ECO:0000256" key="3">
    <source>
        <dbReference type="ARBA" id="ARBA00022723"/>
    </source>
</evidence>
<feature type="region of interest" description="Disordered" evidence="9">
    <location>
        <begin position="58"/>
        <end position="80"/>
    </location>
</feature>
<dbReference type="EC" id="3.5.4.12" evidence="7"/>
<evidence type="ECO:0000259" key="10">
    <source>
        <dbReference type="PROSITE" id="PS51747"/>
    </source>
</evidence>
<dbReference type="InterPro" id="IPR016192">
    <property type="entry name" value="APOBEC/CMP_deaminase_Zn-bd"/>
</dbReference>
<evidence type="ECO:0000256" key="5">
    <source>
        <dbReference type="ARBA" id="ARBA00022801"/>
    </source>
</evidence>
<dbReference type="eggNOG" id="KOG3127">
    <property type="taxonomic scope" value="Eukaryota"/>
</dbReference>
<dbReference type="InterPro" id="IPR015517">
    <property type="entry name" value="dCMP_deaminase-rel"/>
</dbReference>
<evidence type="ECO:0000256" key="1">
    <source>
        <dbReference type="ARBA" id="ARBA00001947"/>
    </source>
</evidence>
<feature type="compositionally biased region" description="Basic and acidic residues" evidence="9">
    <location>
        <begin position="62"/>
        <end position="74"/>
    </location>
</feature>
<keyword evidence="3" id="KW-0479">Metal-binding</keyword>
<dbReference type="Pfam" id="PF00383">
    <property type="entry name" value="dCMP_cyt_deam_1"/>
    <property type="match status" value="2"/>
</dbReference>
<evidence type="ECO:0000256" key="9">
    <source>
        <dbReference type="SAM" id="MobiDB-lite"/>
    </source>
</evidence>
<name>K0T1I2_THAOC</name>
<dbReference type="PANTHER" id="PTHR11086">
    <property type="entry name" value="DEOXYCYTIDYLATE DEAMINASE-RELATED"/>
    <property type="match status" value="1"/>
</dbReference>
<proteinExistence type="inferred from homology"/>
<dbReference type="Gene3D" id="3.40.140.10">
    <property type="entry name" value="Cytidine Deaminase, domain 2"/>
    <property type="match status" value="2"/>
</dbReference>
<dbReference type="GO" id="GO:0009165">
    <property type="term" value="P:nucleotide biosynthetic process"/>
    <property type="evidence" value="ECO:0007669"/>
    <property type="project" value="UniProtKB-KW"/>
</dbReference>
<feature type="domain" description="CMP/dCMP-type deaminase" evidence="10">
    <location>
        <begin position="572"/>
        <end position="696"/>
    </location>
</feature>
<evidence type="ECO:0000256" key="8">
    <source>
        <dbReference type="ARBA" id="ARBA00041763"/>
    </source>
</evidence>
<feature type="region of interest" description="Disordered" evidence="9">
    <location>
        <begin position="205"/>
        <end position="224"/>
    </location>
</feature>
<evidence type="ECO:0000313" key="12">
    <source>
        <dbReference type="Proteomes" id="UP000266841"/>
    </source>
</evidence>
<dbReference type="GO" id="GO:0005737">
    <property type="term" value="C:cytoplasm"/>
    <property type="evidence" value="ECO:0007669"/>
    <property type="project" value="TreeGrafter"/>
</dbReference>
<dbReference type="CDD" id="cd01286">
    <property type="entry name" value="deoxycytidylate_deaminase"/>
    <property type="match status" value="2"/>
</dbReference>
<dbReference type="SUPFAM" id="SSF53927">
    <property type="entry name" value="Cytidine deaminase-like"/>
    <property type="match status" value="2"/>
</dbReference>
<dbReference type="GO" id="GO:0004132">
    <property type="term" value="F:dCMP deaminase activity"/>
    <property type="evidence" value="ECO:0007669"/>
    <property type="project" value="UniProtKB-EC"/>
</dbReference>
<feature type="compositionally biased region" description="Basic residues" evidence="9">
    <location>
        <begin position="1048"/>
        <end position="1059"/>
    </location>
</feature>
<dbReference type="PROSITE" id="PS51747">
    <property type="entry name" value="CYT_DCMP_DEAMINASES_2"/>
    <property type="match status" value="2"/>
</dbReference>
<dbReference type="FunFam" id="3.40.140.10:FF:000021">
    <property type="entry name" value="Deoxycytidylate deaminase"/>
    <property type="match status" value="1"/>
</dbReference>
<feature type="compositionally biased region" description="Basic and acidic residues" evidence="9">
    <location>
        <begin position="1117"/>
        <end position="1142"/>
    </location>
</feature>
<dbReference type="EMBL" id="AGNL01005729">
    <property type="protein sequence ID" value="EJK72503.1"/>
    <property type="molecule type" value="Genomic_DNA"/>
</dbReference>
<feature type="compositionally biased region" description="Basic residues" evidence="9">
    <location>
        <begin position="1143"/>
        <end position="1155"/>
    </location>
</feature>
<feature type="region of interest" description="Disordered" evidence="9">
    <location>
        <begin position="1"/>
        <end position="28"/>
    </location>
</feature>
<evidence type="ECO:0000256" key="4">
    <source>
        <dbReference type="ARBA" id="ARBA00022727"/>
    </source>
</evidence>
<evidence type="ECO:0000256" key="7">
    <source>
        <dbReference type="ARBA" id="ARBA00038938"/>
    </source>
</evidence>
<feature type="compositionally biased region" description="Basic and acidic residues" evidence="9">
    <location>
        <begin position="976"/>
        <end position="1004"/>
    </location>
</feature>
<dbReference type="OrthoDB" id="6710946at2759"/>
<dbReference type="InterPro" id="IPR016193">
    <property type="entry name" value="Cytidine_deaminase-like"/>
</dbReference>
<dbReference type="InterPro" id="IPR035105">
    <property type="entry name" value="Deoxycytidylate_deaminase_dom"/>
</dbReference>
<dbReference type="GO" id="GO:0008270">
    <property type="term" value="F:zinc ion binding"/>
    <property type="evidence" value="ECO:0007669"/>
    <property type="project" value="InterPro"/>
</dbReference>
<organism evidence="11 12">
    <name type="scientific">Thalassiosira oceanica</name>
    <name type="common">Marine diatom</name>
    <dbReference type="NCBI Taxonomy" id="159749"/>
    <lineage>
        <taxon>Eukaryota</taxon>
        <taxon>Sar</taxon>
        <taxon>Stramenopiles</taxon>
        <taxon>Ochrophyta</taxon>
        <taxon>Bacillariophyta</taxon>
        <taxon>Coscinodiscophyceae</taxon>
        <taxon>Thalassiosirophycidae</taxon>
        <taxon>Thalassiosirales</taxon>
        <taxon>Thalassiosiraceae</taxon>
        <taxon>Thalassiosira</taxon>
    </lineage>
</organism>
<comment type="cofactor">
    <cofactor evidence="1">
        <name>Zn(2+)</name>
        <dbReference type="ChEBI" id="CHEBI:29105"/>
    </cofactor>
</comment>
<dbReference type="PROSITE" id="PS00903">
    <property type="entry name" value="CYT_DCMP_DEAMINASES_1"/>
    <property type="match status" value="1"/>
</dbReference>
<keyword evidence="12" id="KW-1185">Reference proteome</keyword>
<accession>K0T1I2</accession>
<dbReference type="InterPro" id="IPR002125">
    <property type="entry name" value="CMP_dCMP_dom"/>
</dbReference>
<dbReference type="Proteomes" id="UP000266841">
    <property type="component" value="Unassembled WGS sequence"/>
</dbReference>
<keyword evidence="5" id="KW-0378">Hydrolase</keyword>
<feature type="compositionally biased region" description="Basic and acidic residues" evidence="9">
    <location>
        <begin position="1013"/>
        <end position="1047"/>
    </location>
</feature>
<evidence type="ECO:0000313" key="11">
    <source>
        <dbReference type="EMBL" id="EJK72503.1"/>
    </source>
</evidence>
<dbReference type="PANTHER" id="PTHR11086:SF18">
    <property type="entry name" value="DEOXYCYTIDYLATE DEAMINASE"/>
    <property type="match status" value="1"/>
</dbReference>
<feature type="region of interest" description="Disordered" evidence="9">
    <location>
        <begin position="962"/>
        <end position="1155"/>
    </location>
</feature>
<comment type="similarity">
    <text evidence="2">Belongs to the cytidine and deoxycytidylate deaminase family.</text>
</comment>
<dbReference type="AlphaFoldDB" id="K0T1I2"/>
<feature type="domain" description="CMP/dCMP-type deaminase" evidence="10">
    <location>
        <begin position="363"/>
        <end position="500"/>
    </location>
</feature>